<evidence type="ECO:0000313" key="3">
    <source>
        <dbReference type="Proteomes" id="UP001562357"/>
    </source>
</evidence>
<name>A0ABQ0CYG3_9HYPO</name>
<gene>
    <name evidence="2" type="primary">g6729</name>
    <name evidence="2" type="ORF">EsDP_00006729</name>
</gene>
<proteinExistence type="predicted"/>
<dbReference type="Proteomes" id="UP001562357">
    <property type="component" value="Unassembled WGS sequence"/>
</dbReference>
<accession>A0ABQ0CYG3</accession>
<comment type="caution">
    <text evidence="2">The sequence shown here is derived from an EMBL/GenBank/DDBJ whole genome shotgun (WGS) entry which is preliminary data.</text>
</comment>
<sequence length="176" mass="20078">MDAEESNAVAVAGRCEASPVKSKKQLRQEKSKPSRESPRLATSAFHDADLPAFDRVKKLKNFDRFTGDIENLLTELIDKVLTREVAEPRATRRDELATLLLWHAEFQAQVREGADKTVASMEMRSFISELGDAFEKVADKNAKDAKKTPYDTLIKVFSIKKNQKQSRRRRSEEHED</sequence>
<feature type="compositionally biased region" description="Basic and acidic residues" evidence="1">
    <location>
        <begin position="26"/>
        <end position="38"/>
    </location>
</feature>
<evidence type="ECO:0000256" key="1">
    <source>
        <dbReference type="SAM" id="MobiDB-lite"/>
    </source>
</evidence>
<protein>
    <submittedName>
        <fullName evidence="2">Uncharacterized protein</fullName>
    </submittedName>
</protein>
<organism evidence="2 3">
    <name type="scientific">Epichloe bromicola</name>
    <dbReference type="NCBI Taxonomy" id="79588"/>
    <lineage>
        <taxon>Eukaryota</taxon>
        <taxon>Fungi</taxon>
        <taxon>Dikarya</taxon>
        <taxon>Ascomycota</taxon>
        <taxon>Pezizomycotina</taxon>
        <taxon>Sordariomycetes</taxon>
        <taxon>Hypocreomycetidae</taxon>
        <taxon>Hypocreales</taxon>
        <taxon>Clavicipitaceae</taxon>
        <taxon>Epichloe</taxon>
    </lineage>
</organism>
<evidence type="ECO:0000313" key="2">
    <source>
        <dbReference type="EMBL" id="GAB0138494.1"/>
    </source>
</evidence>
<feature type="region of interest" description="Disordered" evidence="1">
    <location>
        <begin position="1"/>
        <end position="43"/>
    </location>
</feature>
<keyword evidence="3" id="KW-1185">Reference proteome</keyword>
<reference evidence="3" key="1">
    <citation type="submission" date="2024-06" db="EMBL/GenBank/DDBJ databases">
        <title>Draft Genome Sequences of Epichloe bromicola Strains Isolated from Elymus ciliaris.</title>
        <authorList>
            <consortium name="Epichloe bromicola genome sequencing consortium"/>
            <person name="Miura A."/>
            <person name="Imano S."/>
            <person name="Ashida A."/>
            <person name="Sato I."/>
            <person name="Chiba S."/>
            <person name="Tanaka A."/>
            <person name="Camagna M."/>
            <person name="Takemoto D."/>
        </authorList>
    </citation>
    <scope>NUCLEOTIDE SEQUENCE [LARGE SCALE GENOMIC DNA]</scope>
    <source>
        <strain evidence="3">DP</strain>
    </source>
</reference>
<dbReference type="EMBL" id="BAAFGZ010000425">
    <property type="protein sequence ID" value="GAB0138494.1"/>
    <property type="molecule type" value="Genomic_DNA"/>
</dbReference>